<protein>
    <submittedName>
        <fullName evidence="2">Uncharacterized protein</fullName>
    </submittedName>
</protein>
<name>A0A1Q9DQ68_SYMMI</name>
<reference evidence="2 3" key="1">
    <citation type="submission" date="2016-02" db="EMBL/GenBank/DDBJ databases">
        <title>Genome analysis of coral dinoflagellate symbionts highlights evolutionary adaptations to a symbiotic lifestyle.</title>
        <authorList>
            <person name="Aranda M."/>
            <person name="Li Y."/>
            <person name="Liew Y.J."/>
            <person name="Baumgarten S."/>
            <person name="Simakov O."/>
            <person name="Wilson M."/>
            <person name="Piel J."/>
            <person name="Ashoor H."/>
            <person name="Bougouffa S."/>
            <person name="Bajic V.B."/>
            <person name="Ryu T."/>
            <person name="Ravasi T."/>
            <person name="Bayer T."/>
            <person name="Micklem G."/>
            <person name="Kim H."/>
            <person name="Bhak J."/>
            <person name="Lajeunesse T.C."/>
            <person name="Voolstra C.R."/>
        </authorList>
    </citation>
    <scope>NUCLEOTIDE SEQUENCE [LARGE SCALE GENOMIC DNA]</scope>
    <source>
        <strain evidence="2 3">CCMP2467</strain>
    </source>
</reference>
<gene>
    <name evidence="2" type="ORF">AK812_SmicGene20370</name>
</gene>
<feature type="transmembrane region" description="Helical" evidence="1">
    <location>
        <begin position="244"/>
        <end position="266"/>
    </location>
</feature>
<keyword evidence="3" id="KW-1185">Reference proteome</keyword>
<accession>A0A1Q9DQ68</accession>
<sequence>MKACCKLPAADILCAFFSEDVAISRLCPPLDGSAYPGRHTFVSQTYLSLYAVVLYSYNVYLTCVHPGAVTAAARRQGADHPPRLFDSYAPLGCNMRATLKSGATVWGFVPGPSWALVRWTVWLLRPGAIGLALFAALGGEDLGCPDPELSVGKEDAFRANAGTWWSLFLWSAAAALSLQTWEVIGTKDLELIGLRRETSAVKVTLVPLSAAVLAALQVAEMLMIESTSLLAQLLCRCFMGVDSLLASQMFLLLLLLLLQHAAAIYFSHCYSDGDGHDGIAARPRCLRVELLETLEEKLTVVSMYAFVLLLLFVAMAAVALRLLPVRYLSMLPAFYNWIAKVAPKEEYQFLWDSLALDEEDLTDACRKLILVAILMLFSSL</sequence>
<evidence type="ECO:0000313" key="2">
    <source>
        <dbReference type="EMBL" id="OLP97298.1"/>
    </source>
</evidence>
<feature type="non-terminal residue" evidence="2">
    <location>
        <position position="380"/>
    </location>
</feature>
<dbReference type="Proteomes" id="UP000186817">
    <property type="component" value="Unassembled WGS sequence"/>
</dbReference>
<keyword evidence="1" id="KW-1133">Transmembrane helix</keyword>
<proteinExistence type="predicted"/>
<evidence type="ECO:0000256" key="1">
    <source>
        <dbReference type="SAM" id="Phobius"/>
    </source>
</evidence>
<organism evidence="2 3">
    <name type="scientific">Symbiodinium microadriaticum</name>
    <name type="common">Dinoflagellate</name>
    <name type="synonym">Zooxanthella microadriatica</name>
    <dbReference type="NCBI Taxonomy" id="2951"/>
    <lineage>
        <taxon>Eukaryota</taxon>
        <taxon>Sar</taxon>
        <taxon>Alveolata</taxon>
        <taxon>Dinophyceae</taxon>
        <taxon>Suessiales</taxon>
        <taxon>Symbiodiniaceae</taxon>
        <taxon>Symbiodinium</taxon>
    </lineage>
</organism>
<comment type="caution">
    <text evidence="2">The sequence shown here is derived from an EMBL/GenBank/DDBJ whole genome shotgun (WGS) entry which is preliminary data.</text>
</comment>
<keyword evidence="1" id="KW-0812">Transmembrane</keyword>
<keyword evidence="1" id="KW-0472">Membrane</keyword>
<dbReference type="AlphaFoldDB" id="A0A1Q9DQ68"/>
<dbReference type="EMBL" id="LSRX01000439">
    <property type="protein sequence ID" value="OLP97298.1"/>
    <property type="molecule type" value="Genomic_DNA"/>
</dbReference>
<evidence type="ECO:0000313" key="3">
    <source>
        <dbReference type="Proteomes" id="UP000186817"/>
    </source>
</evidence>
<feature type="transmembrane region" description="Helical" evidence="1">
    <location>
        <begin position="301"/>
        <end position="323"/>
    </location>
</feature>